<dbReference type="OrthoDB" id="10064407at2759"/>
<dbReference type="KEGG" id="pdp:PDIP_36750"/>
<sequence>MAPPGEKDISILLATMRPSLDPTTYIFLTTKSPPPFTTPLETPAATDCARRRGHTDRDDRKPSPRHMALTRQRFHARRSLLLSTSAWKRSA</sequence>
<dbReference type="Proteomes" id="UP000009886">
    <property type="component" value="Unassembled WGS sequence"/>
</dbReference>
<dbReference type="EMBL" id="AKCU01000254">
    <property type="protein sequence ID" value="EKV16342.1"/>
    <property type="molecule type" value="Genomic_DNA"/>
</dbReference>
<gene>
    <name evidence="3" type="ORF">PDIP_36750</name>
</gene>
<protein>
    <recommendedName>
        <fullName evidence="2">DUF2241 domain-containing protein</fullName>
    </recommendedName>
</protein>
<evidence type="ECO:0000313" key="4">
    <source>
        <dbReference type="Proteomes" id="UP000009886"/>
    </source>
</evidence>
<feature type="region of interest" description="Disordered" evidence="1">
    <location>
        <begin position="31"/>
        <end position="68"/>
    </location>
</feature>
<dbReference type="HOGENOM" id="CLU_2427725_0_0_1"/>
<evidence type="ECO:0000313" key="3">
    <source>
        <dbReference type="EMBL" id="EKV16342.1"/>
    </source>
</evidence>
<dbReference type="InterPro" id="IPR018717">
    <property type="entry name" value="DUF2241"/>
</dbReference>
<evidence type="ECO:0000259" key="2">
    <source>
        <dbReference type="Pfam" id="PF10000"/>
    </source>
</evidence>
<name>K9G5Z5_PEND1</name>
<feature type="domain" description="DUF2241" evidence="2">
    <location>
        <begin position="4"/>
        <end position="33"/>
    </location>
</feature>
<accession>K9G5Z5</accession>
<reference evidence="4" key="1">
    <citation type="journal article" date="2012" name="BMC Genomics">
        <title>Genome sequence of the necrotrophic fungus Penicillium digitatum, the main postharvest pathogen of citrus.</title>
        <authorList>
            <person name="Marcet-Houben M."/>
            <person name="Ballester A.-R."/>
            <person name="de la Fuente B."/>
            <person name="Harries E."/>
            <person name="Marcos J.F."/>
            <person name="Gonzalez-Candelas L."/>
            <person name="Gabaldon T."/>
        </authorList>
    </citation>
    <scope>NUCLEOTIDE SEQUENCE [LARGE SCALE GENOMIC DNA]</scope>
    <source>
        <strain evidence="4">Pd1 / CECT 20795</strain>
    </source>
</reference>
<dbReference type="VEuPathDB" id="FungiDB:PDIP_36750"/>
<comment type="caution">
    <text evidence="3">The sequence shown here is derived from an EMBL/GenBank/DDBJ whole genome shotgun (WGS) entry which is preliminary data.</text>
</comment>
<proteinExistence type="predicted"/>
<organism evidence="3 4">
    <name type="scientific">Penicillium digitatum (strain Pd1 / CECT 20795)</name>
    <name type="common">Green mold</name>
    <dbReference type="NCBI Taxonomy" id="1170230"/>
    <lineage>
        <taxon>Eukaryota</taxon>
        <taxon>Fungi</taxon>
        <taxon>Dikarya</taxon>
        <taxon>Ascomycota</taxon>
        <taxon>Pezizomycotina</taxon>
        <taxon>Eurotiomycetes</taxon>
        <taxon>Eurotiomycetidae</taxon>
        <taxon>Eurotiales</taxon>
        <taxon>Aspergillaceae</taxon>
        <taxon>Penicillium</taxon>
    </lineage>
</organism>
<dbReference type="AlphaFoldDB" id="K9G5Z5"/>
<dbReference type="Pfam" id="PF10000">
    <property type="entry name" value="ACT_3"/>
    <property type="match status" value="1"/>
</dbReference>
<evidence type="ECO:0000256" key="1">
    <source>
        <dbReference type="SAM" id="MobiDB-lite"/>
    </source>
</evidence>